<dbReference type="PANTHER" id="PTHR13145:SF0">
    <property type="entry name" value="E3 UBIQUITIN-PROTEIN LIGASE MARCHF6"/>
    <property type="match status" value="1"/>
</dbReference>
<comment type="pathway">
    <text evidence="3">Protein modification; protein ubiquitination.</text>
</comment>
<dbReference type="PANTHER" id="PTHR13145">
    <property type="entry name" value="SSM4 PROTEIN"/>
    <property type="match status" value="1"/>
</dbReference>
<evidence type="ECO:0000313" key="14">
    <source>
        <dbReference type="Proteomes" id="UP001211907"/>
    </source>
</evidence>
<evidence type="ECO:0000256" key="9">
    <source>
        <dbReference type="ARBA" id="ARBA00023136"/>
    </source>
</evidence>
<keyword evidence="8 11" id="KW-1133">Transmembrane helix</keyword>
<feature type="transmembrane region" description="Helical" evidence="11">
    <location>
        <begin position="908"/>
        <end position="927"/>
    </location>
</feature>
<protein>
    <recommendedName>
        <fullName evidence="4">RING-type E3 ubiquitin transferase</fullName>
        <ecNumber evidence="4">2.3.2.27</ecNumber>
    </recommendedName>
</protein>
<feature type="non-terminal residue" evidence="13">
    <location>
        <position position="1"/>
    </location>
</feature>
<comment type="subcellular location">
    <subcellularLocation>
        <location evidence="2">Membrane</location>
        <topology evidence="2">Multi-pass membrane protein</topology>
    </subcellularLocation>
</comment>
<dbReference type="GO" id="GO:0005789">
    <property type="term" value="C:endoplasmic reticulum membrane"/>
    <property type="evidence" value="ECO:0007669"/>
    <property type="project" value="TreeGrafter"/>
</dbReference>
<evidence type="ECO:0000256" key="8">
    <source>
        <dbReference type="ARBA" id="ARBA00022989"/>
    </source>
</evidence>
<feature type="transmembrane region" description="Helical" evidence="11">
    <location>
        <begin position="1419"/>
        <end position="1444"/>
    </location>
</feature>
<feature type="region of interest" description="Disordered" evidence="10">
    <location>
        <begin position="664"/>
        <end position="714"/>
    </location>
</feature>
<feature type="transmembrane region" description="Helical" evidence="11">
    <location>
        <begin position="1203"/>
        <end position="1228"/>
    </location>
</feature>
<gene>
    <name evidence="13" type="ORF">HK100_004161</name>
</gene>
<evidence type="ECO:0000256" key="5">
    <source>
        <dbReference type="ARBA" id="ARBA00022679"/>
    </source>
</evidence>
<feature type="compositionally biased region" description="Basic and acidic residues" evidence="10">
    <location>
        <begin position="684"/>
        <end position="693"/>
    </location>
</feature>
<name>A0AAD5ST54_9FUNG</name>
<feature type="compositionally biased region" description="Polar residues" evidence="10">
    <location>
        <begin position="669"/>
        <end position="678"/>
    </location>
</feature>
<feature type="region of interest" description="Disordered" evidence="10">
    <location>
        <begin position="1778"/>
        <end position="1833"/>
    </location>
</feature>
<keyword evidence="6 11" id="KW-0812">Transmembrane</keyword>
<keyword evidence="7" id="KW-0833">Ubl conjugation pathway</keyword>
<evidence type="ECO:0000313" key="13">
    <source>
        <dbReference type="EMBL" id="KAJ3103664.1"/>
    </source>
</evidence>
<feature type="transmembrane region" description="Helical" evidence="11">
    <location>
        <begin position="1690"/>
        <end position="1712"/>
    </location>
</feature>
<evidence type="ECO:0000256" key="4">
    <source>
        <dbReference type="ARBA" id="ARBA00012483"/>
    </source>
</evidence>
<dbReference type="EC" id="2.3.2.27" evidence="4"/>
<sequence length="1833" mass="202024">YNPNAPKSISVFRFLSIVLRKATSIAVFYLRAIFAIAIWLIALPYSSTWIFRFYFHPKLLFDSSPPPSTLVSVEASAGVLALSLNNTNNNSAAFNFAAESFHNVSFPNAVDDYIAALGRQLRAASIFFNFTLGYDYLDYVSREIVGINSSIFSILNGQMTNELTPQHQKQQQRHVFNGSGIAVEPAQLSSSNNTEVLFFFTNSNTNDWSNTVRIFFVDVFEGQVILSVLIIFAIALLCIKEYIVVNTPVDARGNPINPPNDNGDANNIADFVDPPPPPPPRVVRMPRQQQQQRQPRGDDGAIIAPANNPPIQQHNPEAAPQIIHPPPPIVVPVNINDSDNTGNNARSNWSLDFEEYKVEISKSIKDILSTETPFNTAEQKRIHHELNNAINDTNSRAQAELIFESFQEEIHKLDLQNVFNQEQNINLLLDRVIQTIHVPSRTNSNGLNKWNHDTNNQTRDLETYKFEILSTINNTLGTKIQFQANARDRINRALEETMKKANSRADVDAIFRDFQVHSEELKLQSPIGWTDDMDWLVDLIVAESAFYGDSPHWQTDGAASSDSASTEVRPFRKASRSRRVVRVQRSVEEDQAIVRELGMYMSAPKNEDGDFALAQAISEAINEPVVSDAAVAAAGGGGESSSSSYLPAQAFGGFSQARRASVDGLIGPSSISGTNNVLSKGKKRMLDESENGRQSEQQSTHGYGLRSSKRSSISAVDAQRDLAATNPPEYQIQTHTLDAYAAAFDMAPTRKEVDGGDADDAGAEILVREKQPKPWQFQRPIEDLQGLPPVQPVVQVPQPIENQAAHVPPPPPLLAPLAQPQPRQFQPALRRQPRLPQQLARPQGPIENPAPPAPIFNANLNDAFNVNVNVELGPDGIAVAEVQAQGDLAAFLELVGIQGPLETLAQNFGIALFIVFAAIGGGVWVPFVTGRLCWWIFGDVYFPVVKRAIEVGTQVLQRVSDPVLDPVVDAVLVVVAAVGGGVGGLWKNNTAVEDVVGGADSSAGTVDVGESKADNVDALLAVDVSVGVTGNASQIEQVVGEGRWNISQDAIEQQQNAEKEEEDEQARERIEFLPDRVTYVFTGYAAILFVVYNEAFTFFIAIELGAFPAFCGVLIDICTLNVFGSGSTIESRLVFYQAYPWTSYFLHWLAGTTFMFQFAGYVQSVRKIVRPGVVWFIRDPDDPQFHPMQDILEKPALSQLRKLAFGALMYAVVVVSTVGGYVVVVSLIQEAVGGAKSGAAKVWPLKWGFSQPLSEFPIDLVLFHFVVPAFVAWIEPKELVLAGLKLYFRTAARWLRLTHFLFGERMRDEENGEVGEDDPLVIKLFEEVQRQDDGGVDNDADELLDEDGEQRVAAAAAAAEPKPYLRVPNHDRIPLKPGVKVMVPMTKNEPLIGRAGENEEDIKANWTRVYVPGQLRVRLFALITLEWIFGLVIAAGLTFVPLYIGRSFFIAVHNYFANHNIVALATSNRPFSAANVTEILNSTTSQHRFHRFKLFPSTDSVSYNHTGISEVSSLRPDLPVHDLFSMAFGLLFVVGIFAIGTVVKKWYFEGRNKFLQVWNEEHNRGTGFGGKIAVVLKGSFAWIIEVGALYSQIVGKALFISFWVGIIIPALLGLLFEVYVVVPFAGERQQTRVFFILQDWALGSIYTKVGHSIIMNAPNNEPRRLLMRAQDEYRQGGIRRVHLKPLAIKVILPMVLLATGFILLPTFVTLFVEYVAVNEIFAGDSTDGLTNFVVKLSIPVGFGLYVLYEAASSTRKAVKKWMDHVRDEQYLVGRRLRNLGDTEGDGEEEEDGAGGGGDGELGGGFGDGGGDAADFLGGGDNGFNGEDEWIDQE</sequence>
<feature type="transmembrane region" description="Helical" evidence="11">
    <location>
        <begin position="1732"/>
        <end position="1751"/>
    </location>
</feature>
<evidence type="ECO:0000256" key="1">
    <source>
        <dbReference type="ARBA" id="ARBA00000900"/>
    </source>
</evidence>
<feature type="compositionally biased region" description="Gly residues" evidence="10">
    <location>
        <begin position="1793"/>
        <end position="1822"/>
    </location>
</feature>
<dbReference type="GO" id="GO:0061630">
    <property type="term" value="F:ubiquitin protein ligase activity"/>
    <property type="evidence" value="ECO:0007669"/>
    <property type="project" value="UniProtKB-EC"/>
</dbReference>
<keyword evidence="14" id="KW-1185">Reference proteome</keyword>
<dbReference type="EMBL" id="JADGJH010002093">
    <property type="protein sequence ID" value="KAJ3103664.1"/>
    <property type="molecule type" value="Genomic_DNA"/>
</dbReference>
<feature type="transmembrane region" description="Helical" evidence="11">
    <location>
        <begin position="28"/>
        <end position="51"/>
    </location>
</feature>
<reference evidence="13" key="1">
    <citation type="submission" date="2020-05" db="EMBL/GenBank/DDBJ databases">
        <title>Phylogenomic resolution of chytrid fungi.</title>
        <authorList>
            <person name="Stajich J.E."/>
            <person name="Amses K."/>
            <person name="Simmons R."/>
            <person name="Seto K."/>
            <person name="Myers J."/>
            <person name="Bonds A."/>
            <person name="Quandt C.A."/>
            <person name="Barry K."/>
            <person name="Liu P."/>
            <person name="Grigoriev I."/>
            <person name="Longcore J.E."/>
            <person name="James T.Y."/>
        </authorList>
    </citation>
    <scope>NUCLEOTIDE SEQUENCE</scope>
    <source>
        <strain evidence="13">JEL0513</strain>
    </source>
</reference>
<accession>A0AAD5ST54</accession>
<dbReference type="Pfam" id="PF23113">
    <property type="entry name" value="MARCHF6_C"/>
    <property type="match status" value="1"/>
</dbReference>
<evidence type="ECO:0000256" key="10">
    <source>
        <dbReference type="SAM" id="MobiDB-lite"/>
    </source>
</evidence>
<evidence type="ECO:0000256" key="6">
    <source>
        <dbReference type="ARBA" id="ARBA00022692"/>
    </source>
</evidence>
<feature type="domain" description="E3 ubiquitin-protein ligase MARCHF6-like C-terminal" evidence="12">
    <location>
        <begin position="1593"/>
        <end position="1766"/>
    </location>
</feature>
<organism evidence="13 14">
    <name type="scientific">Physocladia obscura</name>
    <dbReference type="NCBI Taxonomy" id="109957"/>
    <lineage>
        <taxon>Eukaryota</taxon>
        <taxon>Fungi</taxon>
        <taxon>Fungi incertae sedis</taxon>
        <taxon>Chytridiomycota</taxon>
        <taxon>Chytridiomycota incertae sedis</taxon>
        <taxon>Chytridiomycetes</taxon>
        <taxon>Chytridiales</taxon>
        <taxon>Chytriomycetaceae</taxon>
        <taxon>Physocladia</taxon>
    </lineage>
</organism>
<feature type="transmembrane region" description="Helical" evidence="11">
    <location>
        <begin position="1144"/>
        <end position="1162"/>
    </location>
</feature>
<evidence type="ECO:0000256" key="7">
    <source>
        <dbReference type="ARBA" id="ARBA00022786"/>
    </source>
</evidence>
<feature type="region of interest" description="Disordered" evidence="10">
    <location>
        <begin position="552"/>
        <end position="571"/>
    </location>
</feature>
<proteinExistence type="predicted"/>
<comment type="catalytic activity">
    <reaction evidence="1">
        <text>S-ubiquitinyl-[E2 ubiquitin-conjugating enzyme]-L-cysteine + [acceptor protein]-L-lysine = [E2 ubiquitin-conjugating enzyme]-L-cysteine + N(6)-ubiquitinyl-[acceptor protein]-L-lysine.</text>
        <dbReference type="EC" id="2.3.2.27"/>
    </reaction>
</comment>
<feature type="transmembrane region" description="Helical" evidence="11">
    <location>
        <begin position="1599"/>
        <end position="1622"/>
    </location>
</feature>
<comment type="caution">
    <text evidence="13">The sequence shown here is derived from an EMBL/GenBank/DDBJ whole genome shotgun (WGS) entry which is preliminary data.</text>
</comment>
<keyword evidence="5" id="KW-0808">Transferase</keyword>
<feature type="compositionally biased region" description="Acidic residues" evidence="10">
    <location>
        <begin position="1782"/>
        <end position="1792"/>
    </location>
</feature>
<dbReference type="InterPro" id="IPR056521">
    <property type="entry name" value="MARCHF6-like_C"/>
</dbReference>
<evidence type="ECO:0000256" key="3">
    <source>
        <dbReference type="ARBA" id="ARBA00004906"/>
    </source>
</evidence>
<keyword evidence="9 11" id="KW-0472">Membrane</keyword>
<feature type="transmembrane region" description="Helical" evidence="11">
    <location>
        <begin position="1574"/>
        <end position="1593"/>
    </location>
</feature>
<feature type="transmembrane region" description="Helical" evidence="11">
    <location>
        <begin position="1077"/>
        <end position="1102"/>
    </location>
</feature>
<dbReference type="GO" id="GO:0036503">
    <property type="term" value="P:ERAD pathway"/>
    <property type="evidence" value="ECO:0007669"/>
    <property type="project" value="TreeGrafter"/>
</dbReference>
<feature type="transmembrane region" description="Helical" evidence="11">
    <location>
        <begin position="1523"/>
        <end position="1543"/>
    </location>
</feature>
<evidence type="ECO:0000256" key="2">
    <source>
        <dbReference type="ARBA" id="ARBA00004141"/>
    </source>
</evidence>
<feature type="compositionally biased region" description="Low complexity" evidence="10">
    <location>
        <begin position="282"/>
        <end position="294"/>
    </location>
</feature>
<evidence type="ECO:0000256" key="11">
    <source>
        <dbReference type="SAM" id="Phobius"/>
    </source>
</evidence>
<evidence type="ECO:0000259" key="12">
    <source>
        <dbReference type="Pfam" id="PF23113"/>
    </source>
</evidence>
<dbReference type="Proteomes" id="UP001211907">
    <property type="component" value="Unassembled WGS sequence"/>
</dbReference>
<feature type="region of interest" description="Disordered" evidence="10">
    <location>
        <begin position="255"/>
        <end position="315"/>
    </location>
</feature>
<feature type="compositionally biased region" description="Low complexity" evidence="10">
    <location>
        <begin position="255"/>
        <end position="270"/>
    </location>
</feature>